<comment type="caution">
    <text evidence="1">The sequence shown here is derived from an EMBL/GenBank/DDBJ whole genome shotgun (WGS) entry which is preliminary data.</text>
</comment>
<evidence type="ECO:0000313" key="1">
    <source>
        <dbReference type="EMBL" id="CAG8663639.1"/>
    </source>
</evidence>
<keyword evidence="2" id="KW-1185">Reference proteome</keyword>
<evidence type="ECO:0000313" key="2">
    <source>
        <dbReference type="Proteomes" id="UP000789920"/>
    </source>
</evidence>
<dbReference type="Proteomes" id="UP000789920">
    <property type="component" value="Unassembled WGS sequence"/>
</dbReference>
<sequence>IVDPVEIYEIAQNNREFCQNASNIETTMSSLNKLQRDGEEGFQNKEYYKSFRKFIQASNKIKSFVNMDFDSCMTNLHLAVTIEALKDNSSIKKLILKTYKIDQYY</sequence>
<reference evidence="1" key="1">
    <citation type="submission" date="2021-06" db="EMBL/GenBank/DDBJ databases">
        <authorList>
            <person name="Kallberg Y."/>
            <person name="Tangrot J."/>
            <person name="Rosling A."/>
        </authorList>
    </citation>
    <scope>NUCLEOTIDE SEQUENCE</scope>
    <source>
        <strain evidence="1">MA461A</strain>
    </source>
</reference>
<organism evidence="1 2">
    <name type="scientific">Racocetra persica</name>
    <dbReference type="NCBI Taxonomy" id="160502"/>
    <lineage>
        <taxon>Eukaryota</taxon>
        <taxon>Fungi</taxon>
        <taxon>Fungi incertae sedis</taxon>
        <taxon>Mucoromycota</taxon>
        <taxon>Glomeromycotina</taxon>
        <taxon>Glomeromycetes</taxon>
        <taxon>Diversisporales</taxon>
        <taxon>Gigasporaceae</taxon>
        <taxon>Racocetra</taxon>
    </lineage>
</organism>
<protein>
    <submittedName>
        <fullName evidence="1">14648_t:CDS:1</fullName>
    </submittedName>
</protein>
<feature type="non-terminal residue" evidence="1">
    <location>
        <position position="1"/>
    </location>
</feature>
<accession>A0ACA9NP85</accession>
<name>A0ACA9NP85_9GLOM</name>
<proteinExistence type="predicted"/>
<dbReference type="EMBL" id="CAJVQC010015097">
    <property type="protein sequence ID" value="CAG8663639.1"/>
    <property type="molecule type" value="Genomic_DNA"/>
</dbReference>
<gene>
    <name evidence="1" type="ORF">RPERSI_LOCUS8374</name>
</gene>